<dbReference type="Proteomes" id="UP000218327">
    <property type="component" value="Unassembled WGS sequence"/>
</dbReference>
<dbReference type="EMBL" id="NVVJ01000085">
    <property type="protein sequence ID" value="PCJ19917.1"/>
    <property type="molecule type" value="Genomic_DNA"/>
</dbReference>
<evidence type="ECO:0000313" key="1">
    <source>
        <dbReference type="EMBL" id="PCJ19917.1"/>
    </source>
</evidence>
<dbReference type="GO" id="GO:0005506">
    <property type="term" value="F:iron ion binding"/>
    <property type="evidence" value="ECO:0007669"/>
    <property type="project" value="InterPro"/>
</dbReference>
<comment type="caution">
    <text evidence="1">The sequence shown here is derived from an EMBL/GenBank/DDBJ whole genome shotgun (WGS) entry which is preliminary data.</text>
</comment>
<proteinExistence type="predicted"/>
<dbReference type="AlphaFoldDB" id="A0A2A5AKT5"/>
<evidence type="ECO:0000313" key="2">
    <source>
        <dbReference type="Proteomes" id="UP000218327"/>
    </source>
</evidence>
<evidence type="ECO:0008006" key="3">
    <source>
        <dbReference type="Google" id="ProtNLM"/>
    </source>
</evidence>
<gene>
    <name evidence="1" type="ORF">COA96_16095</name>
</gene>
<organism evidence="1 2">
    <name type="scientific">SAR86 cluster bacterium</name>
    <dbReference type="NCBI Taxonomy" id="2030880"/>
    <lineage>
        <taxon>Bacteria</taxon>
        <taxon>Pseudomonadati</taxon>
        <taxon>Pseudomonadota</taxon>
        <taxon>Gammaproteobacteria</taxon>
        <taxon>SAR86 cluster</taxon>
    </lineage>
</organism>
<dbReference type="SUPFAM" id="SSF47175">
    <property type="entry name" value="Cytochromes"/>
    <property type="match status" value="1"/>
</dbReference>
<accession>A0A2A5AKT5</accession>
<reference evidence="2" key="1">
    <citation type="submission" date="2017-08" db="EMBL/GenBank/DDBJ databases">
        <title>A dynamic microbial community with high functional redundancy inhabits the cold, oxic subseafloor aquifer.</title>
        <authorList>
            <person name="Tully B.J."/>
            <person name="Wheat C.G."/>
            <person name="Glazer B.T."/>
            <person name="Huber J.A."/>
        </authorList>
    </citation>
    <scope>NUCLEOTIDE SEQUENCE [LARGE SCALE GENOMIC DNA]</scope>
</reference>
<dbReference type="GO" id="GO:0022900">
    <property type="term" value="P:electron transport chain"/>
    <property type="evidence" value="ECO:0007669"/>
    <property type="project" value="InterPro"/>
</dbReference>
<dbReference type="GO" id="GO:0009055">
    <property type="term" value="F:electron transfer activity"/>
    <property type="evidence" value="ECO:0007669"/>
    <property type="project" value="InterPro"/>
</dbReference>
<protein>
    <recommendedName>
        <fullName evidence="3">Cytochrome C</fullName>
    </recommendedName>
</protein>
<dbReference type="GO" id="GO:0020037">
    <property type="term" value="F:heme binding"/>
    <property type="evidence" value="ECO:0007669"/>
    <property type="project" value="InterPro"/>
</dbReference>
<name>A0A2A5AKT5_9GAMM</name>
<dbReference type="InterPro" id="IPR010980">
    <property type="entry name" value="Cyt_c/b562"/>
</dbReference>
<sequence>MGRTVVFLVLVAFLAPLNAAEVNLKNIMRELETNLLIIIESLLVDDREQLVLAAKEIAQHPPIPVSQRMLIAEELGDEMAQFAQFDQVVHSLSLELEERGLLNSEPELIRRVQEILSACVSCHSVYKSRIASVLAGH</sequence>